<sequence length="164" mass="18675">MQRNRITIEKVVVNCGVGRRSQEPQFEEKILPGVMQDLAAITGQKPEIRTAKKSIAGFKLRMGQTVGLRMTLRGKRASDFVQRLVHAVLPRVRDFRGLPLSNVDRGGNLTLGIRDHIVFPEISPEHTKVNFGFEITIVPTPRDRDRALEFYKTLGIPLQWPKHR</sequence>
<dbReference type="Pfam" id="PF00673">
    <property type="entry name" value="Ribosomal_L5_C"/>
    <property type="match status" value="1"/>
</dbReference>
<evidence type="ECO:0000313" key="9">
    <source>
        <dbReference type="Proteomes" id="UP000178796"/>
    </source>
</evidence>
<feature type="domain" description="Large ribosomal subunit protein uL5 C-terminal" evidence="7">
    <location>
        <begin position="66"/>
        <end position="157"/>
    </location>
</feature>
<keyword evidence="3 5" id="KW-0687">Ribonucleoprotein</keyword>
<dbReference type="Pfam" id="PF00281">
    <property type="entry name" value="Ribosomal_L5"/>
    <property type="match status" value="1"/>
</dbReference>
<dbReference type="GO" id="GO:0003735">
    <property type="term" value="F:structural constituent of ribosome"/>
    <property type="evidence" value="ECO:0007669"/>
    <property type="project" value="InterPro"/>
</dbReference>
<dbReference type="SUPFAM" id="SSF55282">
    <property type="entry name" value="RL5-like"/>
    <property type="match status" value="1"/>
</dbReference>
<comment type="similarity">
    <text evidence="1 5">Belongs to the universal ribosomal protein uL5 family.</text>
</comment>
<name>A0A1G2CBY3_9BACT</name>
<evidence type="ECO:0000259" key="7">
    <source>
        <dbReference type="Pfam" id="PF00673"/>
    </source>
</evidence>
<reference evidence="8 9" key="1">
    <citation type="journal article" date="2016" name="Nat. Commun.">
        <title>Thousands of microbial genomes shed light on interconnected biogeochemical processes in an aquifer system.</title>
        <authorList>
            <person name="Anantharaman K."/>
            <person name="Brown C.T."/>
            <person name="Hug L.A."/>
            <person name="Sharon I."/>
            <person name="Castelle C.J."/>
            <person name="Probst A.J."/>
            <person name="Thomas B.C."/>
            <person name="Singh A."/>
            <person name="Wilkins M.J."/>
            <person name="Karaoz U."/>
            <person name="Brodie E.L."/>
            <person name="Williams K.H."/>
            <person name="Hubbard S.S."/>
            <person name="Banfield J.F."/>
        </authorList>
    </citation>
    <scope>NUCLEOTIDE SEQUENCE [LARGE SCALE GENOMIC DNA]</scope>
</reference>
<gene>
    <name evidence="8" type="ORF">A3E09_00335</name>
</gene>
<dbReference type="Proteomes" id="UP000178796">
    <property type="component" value="Unassembled WGS sequence"/>
</dbReference>
<dbReference type="Gene3D" id="3.30.1440.10">
    <property type="match status" value="1"/>
</dbReference>
<dbReference type="PIRSF" id="PIRSF002161">
    <property type="entry name" value="Ribosomal_L5"/>
    <property type="match status" value="1"/>
</dbReference>
<evidence type="ECO:0000256" key="4">
    <source>
        <dbReference type="ARBA" id="ARBA00035461"/>
    </source>
</evidence>
<dbReference type="InterPro" id="IPR031309">
    <property type="entry name" value="Ribosomal_uL5_C"/>
</dbReference>
<organism evidence="8 9">
    <name type="scientific">Candidatus Liptonbacteria bacterium RIFCSPHIGHO2_12_FULL_60_13</name>
    <dbReference type="NCBI Taxonomy" id="1798648"/>
    <lineage>
        <taxon>Bacteria</taxon>
        <taxon>Candidatus Liptoniibacteriota</taxon>
    </lineage>
</organism>
<comment type="caution">
    <text evidence="8">The sequence shown here is derived from an EMBL/GenBank/DDBJ whole genome shotgun (WGS) entry which is preliminary data.</text>
</comment>
<dbReference type="GO" id="GO:1990904">
    <property type="term" value="C:ribonucleoprotein complex"/>
    <property type="evidence" value="ECO:0007669"/>
    <property type="project" value="UniProtKB-KW"/>
</dbReference>
<evidence type="ECO:0000259" key="6">
    <source>
        <dbReference type="Pfam" id="PF00281"/>
    </source>
</evidence>
<proteinExistence type="inferred from homology"/>
<dbReference type="AlphaFoldDB" id="A0A1G2CBY3"/>
<dbReference type="InterPro" id="IPR022803">
    <property type="entry name" value="Ribosomal_uL5_dom_sf"/>
</dbReference>
<dbReference type="InterPro" id="IPR002132">
    <property type="entry name" value="Ribosomal_uL5"/>
</dbReference>
<dbReference type="InterPro" id="IPR031310">
    <property type="entry name" value="Ribosomal_uL5_N"/>
</dbReference>
<dbReference type="GO" id="GO:0005840">
    <property type="term" value="C:ribosome"/>
    <property type="evidence" value="ECO:0007669"/>
    <property type="project" value="UniProtKB-KW"/>
</dbReference>
<protein>
    <recommendedName>
        <fullName evidence="4">50S ribosomal protein L5</fullName>
    </recommendedName>
</protein>
<dbReference type="EMBL" id="MHKY01000028">
    <property type="protein sequence ID" value="OGY98726.1"/>
    <property type="molecule type" value="Genomic_DNA"/>
</dbReference>
<evidence type="ECO:0000256" key="5">
    <source>
        <dbReference type="RuleBase" id="RU003930"/>
    </source>
</evidence>
<dbReference type="GO" id="GO:0006412">
    <property type="term" value="P:translation"/>
    <property type="evidence" value="ECO:0007669"/>
    <property type="project" value="InterPro"/>
</dbReference>
<keyword evidence="2 5" id="KW-0689">Ribosomal protein</keyword>
<accession>A0A1G2CBY3</accession>
<dbReference type="PANTHER" id="PTHR11994">
    <property type="entry name" value="60S RIBOSOMAL PROTEIN L11-RELATED"/>
    <property type="match status" value="1"/>
</dbReference>
<evidence type="ECO:0000313" key="8">
    <source>
        <dbReference type="EMBL" id="OGY98726.1"/>
    </source>
</evidence>
<evidence type="ECO:0000256" key="2">
    <source>
        <dbReference type="ARBA" id="ARBA00022980"/>
    </source>
</evidence>
<evidence type="ECO:0000256" key="3">
    <source>
        <dbReference type="ARBA" id="ARBA00023274"/>
    </source>
</evidence>
<feature type="domain" description="Large ribosomal subunit protein uL5 N-terminal" evidence="6">
    <location>
        <begin position="5"/>
        <end position="61"/>
    </location>
</feature>
<evidence type="ECO:0000256" key="1">
    <source>
        <dbReference type="ARBA" id="ARBA00008553"/>
    </source>
</evidence>